<reference evidence="13" key="1">
    <citation type="journal article" date="2020" name="Ecol. Evol.">
        <title>Genome structure and content of the rice root-knot nematode (Meloidogyne graminicola).</title>
        <authorList>
            <person name="Phan N.T."/>
            <person name="Danchin E.G.J."/>
            <person name="Klopp C."/>
            <person name="Perfus-Barbeoch L."/>
            <person name="Kozlowski D.K."/>
            <person name="Koutsovoulos G.D."/>
            <person name="Lopez-Roques C."/>
            <person name="Bouchez O."/>
            <person name="Zahm M."/>
            <person name="Besnard G."/>
            <person name="Bellafiore S."/>
        </authorList>
    </citation>
    <scope>NUCLEOTIDE SEQUENCE</scope>
    <source>
        <strain evidence="13">VN-18</strain>
    </source>
</reference>
<dbReference type="AlphaFoldDB" id="A0A8T0A530"/>
<feature type="region of interest" description="Disordered" evidence="8">
    <location>
        <begin position="445"/>
        <end position="504"/>
    </location>
</feature>
<dbReference type="InterPro" id="IPR036291">
    <property type="entry name" value="NAD(P)-bd_dom_sf"/>
</dbReference>
<keyword evidence="7" id="KW-0028">Amino-acid biosynthesis</keyword>
<name>A0A8T0A530_9BILA</name>
<dbReference type="NCBIfam" id="TIGR00112">
    <property type="entry name" value="proC"/>
    <property type="match status" value="1"/>
</dbReference>
<dbReference type="Pfam" id="PF03807">
    <property type="entry name" value="F420_oxidored"/>
    <property type="match status" value="1"/>
</dbReference>
<evidence type="ECO:0000313" key="14">
    <source>
        <dbReference type="Proteomes" id="UP000605970"/>
    </source>
</evidence>
<evidence type="ECO:0000256" key="3">
    <source>
        <dbReference type="ARBA" id="ARBA00012855"/>
    </source>
</evidence>
<feature type="compositionally biased region" description="Acidic residues" evidence="8">
    <location>
        <begin position="113"/>
        <end position="125"/>
    </location>
</feature>
<sequence>MATEVFDFEGAGERYKFLLQPVKDLASNWDLDIAKTLEDYIRKLVEYDSNAVLVGEDGRRKVFNFAEAALLIHGTTNVYVKKIDYVHQIALNFFDQLKEDKPQGKNRKRNDNDDPDADDQAENGENEIRQRQKQKTSLSFMRSLLERLSNKPAPTLPTVPIAFIPLSDFEKTEVPLFTRTNSKEQIGKKDDFRINSCHMHESIALLDLKHISLIEKFSETPQPQKQTTEPQHKTNPGFVQALEPLMELSVEEDCDVVSNHVMEEEMPEMNGFDYENAVVTGNTEILETEEQRDARTCLDNYRSSFLQNHNSEIVNSSIELRSQCQSTSETRNSIRVEAIYKDELLEPLEADNYKHKPFKKKTNCTTDPAKQIKARDKRIERECQRKGVANERSVKGYINTQMFRHRLKKRNVAFGQFNCFLMDQAIFSLNPLIYEEEKRRAEFQKKLTKERQAAQREERIRNKRTASERVMDPVFDHPEDDLHDNDNNTLGENNENYNEQNDDIGGYDECEDVLEEIIAEELSAQVIDDEQPIGDIPDEQANLYDILEVDDLENSLGGIKNMYTGFEHLISSKTRNRKALANKLAQNMRNAYDDTIVEADFNPDDLPQRPPSQMDYDEIIAFHLRKYWAASEEALSKFSESMQLWEAKMTLALEEESQHREFDTRQYGDELIDKFEEKVGTDIDFTKMLDSIPNDYDRPRYFLVSLILANMGNLEIKVIDTPRENGQRNGDCLDRSLEAEERETAPIPISTDHIQLKLLKLERHHQIKNLFLECFNEDEPYINVIGGGKMAKALISGFVDSGFISKSNISICTRSEATAKSWRSQGFISAYPKDIFYSEVKKPRAIILIAVKPQIFPLFISEVKANEWFYFGIPGILCISIMSGISLQHFDKELKSVGFDGHSMRLMPNINCAVSAGTLVLSADPETPLELVDLVTVLSSYVGCCIRVDEAHFNAASSISGCGPAFVALIIEALADGGVLAGLSRELATQLAADTVKGTSQNLLTKLDNSSNFSSPAQLKDQVCSPAGTTIEGIRELEKHGIRSAFIEAIQASTRRAFELSQ</sequence>
<comment type="caution">
    <text evidence="13">The sequence shown here is derived from an EMBL/GenBank/DDBJ whole genome shotgun (WGS) entry which is preliminary data.</text>
</comment>
<dbReference type="Pfam" id="PF14748">
    <property type="entry name" value="P5CR_dimer"/>
    <property type="match status" value="1"/>
</dbReference>
<dbReference type="InterPro" id="IPR008927">
    <property type="entry name" value="6-PGluconate_DH-like_C_sf"/>
</dbReference>
<keyword evidence="6 7" id="KW-0560">Oxidoreductase</keyword>
<dbReference type="InterPro" id="IPR000304">
    <property type="entry name" value="Pyrroline-COOH_reductase"/>
</dbReference>
<comment type="catalytic activity">
    <reaction evidence="7">
        <text>L-proline + NADP(+) = (S)-1-pyrroline-5-carboxylate + NADPH + 2 H(+)</text>
        <dbReference type="Rhea" id="RHEA:14109"/>
        <dbReference type="ChEBI" id="CHEBI:15378"/>
        <dbReference type="ChEBI" id="CHEBI:17388"/>
        <dbReference type="ChEBI" id="CHEBI:57783"/>
        <dbReference type="ChEBI" id="CHEBI:58349"/>
        <dbReference type="ChEBI" id="CHEBI:60039"/>
        <dbReference type="EC" id="1.5.1.2"/>
    </reaction>
</comment>
<dbReference type="PROSITE" id="PS00521">
    <property type="entry name" value="P5CR"/>
    <property type="match status" value="1"/>
</dbReference>
<protein>
    <recommendedName>
        <fullName evidence="3 7">Pyrroline-5-carboxylate reductase</fullName>
        <ecNumber evidence="3 7">1.5.1.2</ecNumber>
    </recommendedName>
</protein>
<organism evidence="13 14">
    <name type="scientific">Meloidogyne graminicola</name>
    <dbReference type="NCBI Taxonomy" id="189291"/>
    <lineage>
        <taxon>Eukaryota</taxon>
        <taxon>Metazoa</taxon>
        <taxon>Ecdysozoa</taxon>
        <taxon>Nematoda</taxon>
        <taxon>Chromadorea</taxon>
        <taxon>Rhabditida</taxon>
        <taxon>Tylenchina</taxon>
        <taxon>Tylenchomorpha</taxon>
        <taxon>Tylenchoidea</taxon>
        <taxon>Meloidogynidae</taxon>
        <taxon>Meloidogyninae</taxon>
        <taxon>Meloidogyne</taxon>
    </lineage>
</organism>
<dbReference type="Pfam" id="PF16858">
    <property type="entry name" value="CNDH2_C"/>
    <property type="match status" value="1"/>
</dbReference>
<evidence type="ECO:0000259" key="9">
    <source>
        <dbReference type="Pfam" id="PF03807"/>
    </source>
</evidence>
<dbReference type="GO" id="GO:0055129">
    <property type="term" value="P:L-proline biosynthetic process"/>
    <property type="evidence" value="ECO:0007669"/>
    <property type="project" value="TreeGrafter"/>
</dbReference>
<evidence type="ECO:0000256" key="7">
    <source>
        <dbReference type="RuleBase" id="RU003903"/>
    </source>
</evidence>
<feature type="domain" description="Condensin-2 complex subunit H2 C-terminal" evidence="12">
    <location>
        <begin position="616"/>
        <end position="724"/>
    </location>
</feature>
<dbReference type="InterPro" id="IPR029036">
    <property type="entry name" value="P5CR_dimer"/>
</dbReference>
<keyword evidence="14" id="KW-1185">Reference proteome</keyword>
<evidence type="ECO:0000256" key="1">
    <source>
        <dbReference type="ARBA" id="ARBA00005205"/>
    </source>
</evidence>
<evidence type="ECO:0000313" key="13">
    <source>
        <dbReference type="EMBL" id="KAF7640419.1"/>
    </source>
</evidence>
<feature type="compositionally biased region" description="Basic and acidic residues" evidence="8">
    <location>
        <begin position="445"/>
        <end position="477"/>
    </location>
</feature>
<feature type="region of interest" description="Disordered" evidence="8">
    <location>
        <begin position="101"/>
        <end position="134"/>
    </location>
</feature>
<dbReference type="FunFam" id="1.10.3730.10:FF:000001">
    <property type="entry name" value="Pyrroline-5-carboxylate reductase"/>
    <property type="match status" value="1"/>
</dbReference>
<proteinExistence type="inferred from homology"/>
<keyword evidence="4 7" id="KW-0641">Proline biosynthesis</keyword>
<feature type="compositionally biased region" description="Low complexity" evidence="8">
    <location>
        <begin position="487"/>
        <end position="499"/>
    </location>
</feature>
<evidence type="ECO:0000256" key="6">
    <source>
        <dbReference type="ARBA" id="ARBA00023002"/>
    </source>
</evidence>
<dbReference type="GO" id="GO:0004735">
    <property type="term" value="F:pyrroline-5-carboxylate reductase activity"/>
    <property type="evidence" value="ECO:0007669"/>
    <property type="project" value="UniProtKB-EC"/>
</dbReference>
<dbReference type="Gene3D" id="3.40.50.720">
    <property type="entry name" value="NAD(P)-binding Rossmann-like Domain"/>
    <property type="match status" value="1"/>
</dbReference>
<dbReference type="Pfam" id="PF06278">
    <property type="entry name" value="CNDH2_N"/>
    <property type="match status" value="1"/>
</dbReference>
<comment type="pathway">
    <text evidence="1 7">Amino-acid biosynthesis; L-proline biosynthesis; L-proline from L-glutamate 5-semialdehyde: step 1/1.</text>
</comment>
<dbReference type="InterPro" id="IPR053790">
    <property type="entry name" value="P5CR-like_CS"/>
</dbReference>
<evidence type="ECO:0000256" key="2">
    <source>
        <dbReference type="ARBA" id="ARBA00005525"/>
    </source>
</evidence>
<dbReference type="EC" id="1.5.1.2" evidence="3 7"/>
<dbReference type="SUPFAM" id="SSF48179">
    <property type="entry name" value="6-phosphogluconate dehydrogenase C-terminal domain-like"/>
    <property type="match status" value="1"/>
</dbReference>
<dbReference type="Gene3D" id="1.10.3730.10">
    <property type="entry name" value="ProC C-terminal domain-like"/>
    <property type="match status" value="1"/>
</dbReference>
<evidence type="ECO:0000256" key="4">
    <source>
        <dbReference type="ARBA" id="ARBA00022650"/>
    </source>
</evidence>
<keyword evidence="5 7" id="KW-0521">NADP</keyword>
<evidence type="ECO:0000256" key="5">
    <source>
        <dbReference type="ARBA" id="ARBA00022857"/>
    </source>
</evidence>
<evidence type="ECO:0000259" key="12">
    <source>
        <dbReference type="Pfam" id="PF16858"/>
    </source>
</evidence>
<evidence type="ECO:0000256" key="8">
    <source>
        <dbReference type="SAM" id="MobiDB-lite"/>
    </source>
</evidence>
<feature type="domain" description="Pyrroline-5-carboxylate reductase catalytic N-terminal" evidence="9">
    <location>
        <begin position="782"/>
        <end position="863"/>
    </location>
</feature>
<dbReference type="InterPro" id="IPR028939">
    <property type="entry name" value="P5C_Rdtase_cat_N"/>
</dbReference>
<gene>
    <name evidence="13" type="ORF">Mgra_00000239</name>
</gene>
<dbReference type="PANTHER" id="PTHR11645:SF64">
    <property type="entry name" value="PYRROLINE-5-CARBOXYLATE REDUCTASE-RELATED"/>
    <property type="match status" value="1"/>
</dbReference>
<dbReference type="EMBL" id="JABEBT010000001">
    <property type="protein sequence ID" value="KAF7640419.1"/>
    <property type="molecule type" value="Genomic_DNA"/>
</dbReference>
<dbReference type="SUPFAM" id="SSF51735">
    <property type="entry name" value="NAD(P)-binding Rossmann-fold domains"/>
    <property type="match status" value="1"/>
</dbReference>
<dbReference type="InterPro" id="IPR009378">
    <property type="entry name" value="H2_N"/>
</dbReference>
<dbReference type="PANTHER" id="PTHR11645">
    <property type="entry name" value="PYRROLINE-5-CARBOXYLATE REDUCTASE"/>
    <property type="match status" value="1"/>
</dbReference>
<feature type="domain" description="Pyrroline-5-carboxylate reductase dimerisation" evidence="11">
    <location>
        <begin position="950"/>
        <end position="1060"/>
    </location>
</feature>
<comment type="similarity">
    <text evidence="2 7">Belongs to the pyrroline-5-carboxylate reductase family.</text>
</comment>
<feature type="domain" description="Condensin II complex subunit H2 N-terminal" evidence="10">
    <location>
        <begin position="13"/>
        <end position="121"/>
    </location>
</feature>
<dbReference type="HAMAP" id="MF_01925">
    <property type="entry name" value="P5C_reductase"/>
    <property type="match status" value="1"/>
</dbReference>
<dbReference type="OrthoDB" id="10038475at2759"/>
<dbReference type="InterPro" id="IPR031737">
    <property type="entry name" value="CNDH2_C"/>
</dbReference>
<evidence type="ECO:0000259" key="11">
    <source>
        <dbReference type="Pfam" id="PF14748"/>
    </source>
</evidence>
<accession>A0A8T0A530</accession>
<evidence type="ECO:0000259" key="10">
    <source>
        <dbReference type="Pfam" id="PF06278"/>
    </source>
</evidence>
<dbReference type="Proteomes" id="UP000605970">
    <property type="component" value="Unassembled WGS sequence"/>
</dbReference>